<dbReference type="AlphaFoldDB" id="A0A4Z0R1Q0"/>
<dbReference type="Proteomes" id="UP000298460">
    <property type="component" value="Unassembled WGS sequence"/>
</dbReference>
<name>A0A4Z0R1Q0_9FIRM</name>
<dbReference type="PANTHER" id="PTHR35794:SF2">
    <property type="entry name" value="CELL DIVISION PROTEIN DIVIVA"/>
    <property type="match status" value="1"/>
</dbReference>
<protein>
    <submittedName>
        <fullName evidence="2">Cell division protein DivIVA</fullName>
    </submittedName>
</protein>
<organism evidence="2 3">
    <name type="scientific">Desulfosporosinus fructosivorans</name>
    <dbReference type="NCBI Taxonomy" id="2018669"/>
    <lineage>
        <taxon>Bacteria</taxon>
        <taxon>Bacillati</taxon>
        <taxon>Bacillota</taxon>
        <taxon>Clostridia</taxon>
        <taxon>Eubacteriales</taxon>
        <taxon>Desulfitobacteriaceae</taxon>
        <taxon>Desulfosporosinus</taxon>
    </lineage>
</organism>
<dbReference type="OrthoDB" id="9815492at2"/>
<dbReference type="EMBL" id="SPQQ01000006">
    <property type="protein sequence ID" value="TGE36951.1"/>
    <property type="molecule type" value="Genomic_DNA"/>
</dbReference>
<keyword evidence="1" id="KW-0175">Coiled coil</keyword>
<evidence type="ECO:0000313" key="2">
    <source>
        <dbReference type="EMBL" id="TGE36951.1"/>
    </source>
</evidence>
<dbReference type="Pfam" id="PF05103">
    <property type="entry name" value="DivIVA"/>
    <property type="match status" value="1"/>
</dbReference>
<dbReference type="GO" id="GO:0051301">
    <property type="term" value="P:cell division"/>
    <property type="evidence" value="ECO:0007669"/>
    <property type="project" value="UniProtKB-KW"/>
</dbReference>
<feature type="coiled-coil region" evidence="1">
    <location>
        <begin position="29"/>
        <end position="149"/>
    </location>
</feature>
<dbReference type="PANTHER" id="PTHR35794">
    <property type="entry name" value="CELL DIVISION PROTEIN DIVIVA"/>
    <property type="match status" value="1"/>
</dbReference>
<dbReference type="InterPro" id="IPR007793">
    <property type="entry name" value="DivIVA_fam"/>
</dbReference>
<evidence type="ECO:0000256" key="1">
    <source>
        <dbReference type="SAM" id="Coils"/>
    </source>
</evidence>
<sequence length="176" mass="20299">METPDFKRVIRGYDPEAVDQAWAETDRQLSEANAAHKELRLQINSLREQNAESGNRLKNYEQMEKDLRDALLSAQRIANQVKNEASKQADELIQSARNESETLLSEATRISESMELDVETKLIEKRMEVLQLEQQIKSFADQKAQLQTQVDQAIRYLEMAKEVFIFDIPSNADQQV</sequence>
<evidence type="ECO:0000313" key="3">
    <source>
        <dbReference type="Proteomes" id="UP000298460"/>
    </source>
</evidence>
<proteinExistence type="predicted"/>
<dbReference type="RefSeq" id="WP_135549099.1">
    <property type="nucleotide sequence ID" value="NZ_SPQQ01000006.1"/>
</dbReference>
<keyword evidence="3" id="KW-1185">Reference proteome</keyword>
<accession>A0A4Z0R1Q0</accession>
<comment type="caution">
    <text evidence="2">The sequence shown here is derived from an EMBL/GenBank/DDBJ whole genome shotgun (WGS) entry which is preliminary data.</text>
</comment>
<keyword evidence="2" id="KW-0132">Cell division</keyword>
<keyword evidence="2" id="KW-0131">Cell cycle</keyword>
<gene>
    <name evidence="2" type="ORF">E4K67_17805</name>
</gene>
<reference evidence="2 3" key="1">
    <citation type="submission" date="2019-03" db="EMBL/GenBank/DDBJ databases">
        <title>Draft Genome Sequence of Desulfosporosinus fructosivorans Strain 63.6F, Isolated from Marine Sediment in the Baltic Sea.</title>
        <authorList>
            <person name="Hausmann B."/>
            <person name="Vandieken V."/>
            <person name="Pjevac P."/>
            <person name="Schreck K."/>
            <person name="Herbold C.W."/>
            <person name="Loy A."/>
        </authorList>
    </citation>
    <scope>NUCLEOTIDE SEQUENCE [LARGE SCALE GENOMIC DNA]</scope>
    <source>
        <strain evidence="2 3">63.6F</strain>
    </source>
</reference>